<name>A0A4S3JUY7_9EURO</name>
<feature type="region of interest" description="Disordered" evidence="1">
    <location>
        <begin position="62"/>
        <end position="101"/>
    </location>
</feature>
<evidence type="ECO:0000256" key="1">
    <source>
        <dbReference type="SAM" id="MobiDB-lite"/>
    </source>
</evidence>
<dbReference type="Proteomes" id="UP000308092">
    <property type="component" value="Unassembled WGS sequence"/>
</dbReference>
<dbReference type="VEuPathDB" id="FungiDB:EYZ11_001368"/>
<reference evidence="2 3" key="1">
    <citation type="submission" date="2019-03" db="EMBL/GenBank/DDBJ databases">
        <title>The genome sequence of a newly discovered highly antifungal drug resistant Aspergillus species, Aspergillus tanneri NIH 1004.</title>
        <authorList>
            <person name="Mounaud S."/>
            <person name="Singh I."/>
            <person name="Joardar V."/>
            <person name="Pakala S."/>
            <person name="Pakala S."/>
            <person name="Venepally P."/>
            <person name="Hoover J."/>
            <person name="Nierman W."/>
            <person name="Chung J."/>
            <person name="Losada L."/>
        </authorList>
    </citation>
    <scope>NUCLEOTIDE SEQUENCE [LARGE SCALE GENOMIC DNA]</scope>
    <source>
        <strain evidence="2 3">NIH1004</strain>
    </source>
</reference>
<keyword evidence="3" id="KW-1185">Reference proteome</keyword>
<evidence type="ECO:0000313" key="3">
    <source>
        <dbReference type="Proteomes" id="UP000308092"/>
    </source>
</evidence>
<proteinExistence type="predicted"/>
<accession>A0A4S3JUY7</accession>
<comment type="caution">
    <text evidence="2">The sequence shown here is derived from an EMBL/GenBank/DDBJ whole genome shotgun (WGS) entry which is preliminary data.</text>
</comment>
<sequence length="101" mass="11721">MRIFKSLVARRDIDKDMENGIRIEDGRKDAAFQYQQFDWPRRGVRTGWVDYKRLDGLTSEPSRVNELQEWTEETDRASIPNLALEGGWDGPGSTMNDLTDE</sequence>
<organism evidence="2 3">
    <name type="scientific">Aspergillus tanneri</name>
    <dbReference type="NCBI Taxonomy" id="1220188"/>
    <lineage>
        <taxon>Eukaryota</taxon>
        <taxon>Fungi</taxon>
        <taxon>Dikarya</taxon>
        <taxon>Ascomycota</taxon>
        <taxon>Pezizomycotina</taxon>
        <taxon>Eurotiomycetes</taxon>
        <taxon>Eurotiomycetidae</taxon>
        <taxon>Eurotiales</taxon>
        <taxon>Aspergillaceae</taxon>
        <taxon>Aspergillus</taxon>
        <taxon>Aspergillus subgen. Circumdati</taxon>
    </lineage>
</organism>
<protein>
    <submittedName>
        <fullName evidence="2">Uncharacterized protein</fullName>
    </submittedName>
</protein>
<dbReference type="EMBL" id="SOSA01000024">
    <property type="protein sequence ID" value="THC99193.1"/>
    <property type="molecule type" value="Genomic_DNA"/>
</dbReference>
<evidence type="ECO:0000313" key="2">
    <source>
        <dbReference type="EMBL" id="THC99193.1"/>
    </source>
</evidence>
<gene>
    <name evidence="2" type="ORF">EYZ11_001368</name>
</gene>
<dbReference type="AlphaFoldDB" id="A0A4S3JUY7"/>